<feature type="domain" description="Squalene cyclase C-terminal" evidence="6">
    <location>
        <begin position="310"/>
        <end position="625"/>
    </location>
</feature>
<dbReference type="GO" id="GO:0016104">
    <property type="term" value="P:triterpenoid biosynthetic process"/>
    <property type="evidence" value="ECO:0007669"/>
    <property type="project" value="InterPro"/>
</dbReference>
<evidence type="ECO:0000256" key="2">
    <source>
        <dbReference type="ARBA" id="ARBA00009755"/>
    </source>
</evidence>
<feature type="domain" description="Squalene cyclase N-terminal" evidence="7">
    <location>
        <begin position="13"/>
        <end position="297"/>
    </location>
</feature>
<dbReference type="InterPro" id="IPR018333">
    <property type="entry name" value="Squalene_cyclase"/>
</dbReference>
<comment type="pathway">
    <text evidence="1">Secondary metabolite biosynthesis; hopanoid biosynthesis.</text>
</comment>
<dbReference type="SFLD" id="SFLDG01016">
    <property type="entry name" value="Prenyltransferase_Like_2"/>
    <property type="match status" value="1"/>
</dbReference>
<gene>
    <name evidence="8" type="ORF">EAV92_12540</name>
</gene>
<dbReference type="InterPro" id="IPR002365">
    <property type="entry name" value="Terpene_synthase_CS"/>
</dbReference>
<proteinExistence type="inferred from homology"/>
<dbReference type="InterPro" id="IPR008930">
    <property type="entry name" value="Terpenoid_cyclase/PrenylTrfase"/>
</dbReference>
<organism evidence="8 9">
    <name type="scientific">Cohnella candidum</name>
    <dbReference type="NCBI Taxonomy" id="2674991"/>
    <lineage>
        <taxon>Bacteria</taxon>
        <taxon>Bacillati</taxon>
        <taxon>Bacillota</taxon>
        <taxon>Bacilli</taxon>
        <taxon>Bacillales</taxon>
        <taxon>Paenibacillaceae</taxon>
        <taxon>Cohnella</taxon>
    </lineage>
</organism>
<keyword evidence="5" id="KW-0812">Transmembrane</keyword>
<evidence type="ECO:0000256" key="3">
    <source>
        <dbReference type="ARBA" id="ARBA00022737"/>
    </source>
</evidence>
<sequence>MRMNPSGEVEREIRRLSDKITRMQAPDGSWRFCFENAVLTDAYMIIVLRTLEIEDENLIRLLCERLLATQSADGAWRAFPDEREGNLSATVECYYALLYSGYSQVNDLAMAKARTFILSKGGLGRISGLMTKVMLAATGQYPWPRSLKIPLESLLLPSSFPVHFFDFSGYARVHMIPALLLADRQYSIKTKMTPDLTPLIGGDRKTLGNDYDELRPFLEQIGQGISALAGLPAQLHEEAVGYAERYMLERIEPDGTFYSYATCTFLMIFAMLAIGYDKRHPVIMKAVQGLKAMICKTARPIFVQNSPPDIWDTALLSCALQEAGTLADNPAILRSATYLLSKQHDRPGDWVKHNRNVPPGGWGFSASNTRNPDVDDTTAALRAIKRFASADAAYRGAWNRGLNWLLSMQNDDGGWPAFEKNTDKEILALLPFAEAKSSAIDPSTPDLTGRTLEFLGKYAGLTVDQTRIRRGADWLIGHQEKDGSWYGRWGVCFIYGTWAALTGMTAVGISPDHKAVRNGARWLAEIQNPDGGWGESCESDRQLRYIPLQGSTPSQTAWALDALISVHDSPTPAIRKGVQRLIGLTQEENAFTVYPTGAGLPGVFYSHYHSYRYIWPLLALAHYQNKYSS</sequence>
<reference evidence="8 9" key="1">
    <citation type="submission" date="2018-10" db="EMBL/GenBank/DDBJ databases">
        <title>Genome Sequence of Cohnella sp.</title>
        <authorList>
            <person name="Srinivasan S."/>
            <person name="Kim M.K."/>
        </authorList>
    </citation>
    <scope>NUCLEOTIDE SEQUENCE [LARGE SCALE GENOMIC DNA]</scope>
    <source>
        <strain evidence="8 9">18JY8-7</strain>
    </source>
</reference>
<evidence type="ECO:0000259" key="7">
    <source>
        <dbReference type="Pfam" id="PF13249"/>
    </source>
</evidence>
<dbReference type="PANTHER" id="PTHR11764">
    <property type="entry name" value="TERPENE CYCLASE/MUTASE FAMILY MEMBER"/>
    <property type="match status" value="1"/>
</dbReference>
<evidence type="ECO:0000313" key="8">
    <source>
        <dbReference type="EMBL" id="AYQ73325.1"/>
    </source>
</evidence>
<name>A0A3G3JYK7_9BACL</name>
<keyword evidence="9" id="KW-1185">Reference proteome</keyword>
<evidence type="ECO:0000259" key="6">
    <source>
        <dbReference type="Pfam" id="PF13243"/>
    </source>
</evidence>
<dbReference type="Pfam" id="PF13243">
    <property type="entry name" value="SQHop_cyclase_C"/>
    <property type="match status" value="1"/>
</dbReference>
<feature type="transmembrane region" description="Helical" evidence="5">
    <location>
        <begin position="257"/>
        <end position="276"/>
    </location>
</feature>
<accession>A0A3G3JYK7</accession>
<dbReference type="PROSITE" id="PS01074">
    <property type="entry name" value="TERPENE_SYNTHASES"/>
    <property type="match status" value="1"/>
</dbReference>
<dbReference type="Gene3D" id="1.50.10.20">
    <property type="match status" value="2"/>
</dbReference>
<evidence type="ECO:0000256" key="5">
    <source>
        <dbReference type="SAM" id="Phobius"/>
    </source>
</evidence>
<dbReference type="GO" id="GO:0005811">
    <property type="term" value="C:lipid droplet"/>
    <property type="evidence" value="ECO:0007669"/>
    <property type="project" value="InterPro"/>
</dbReference>
<dbReference type="InterPro" id="IPR032697">
    <property type="entry name" value="SQ_cyclase_N"/>
</dbReference>
<dbReference type="Proteomes" id="UP000269097">
    <property type="component" value="Chromosome"/>
</dbReference>
<dbReference type="GO" id="GO:0016866">
    <property type="term" value="F:intramolecular transferase activity"/>
    <property type="evidence" value="ECO:0007669"/>
    <property type="project" value="InterPro"/>
</dbReference>
<keyword evidence="3" id="KW-0677">Repeat</keyword>
<dbReference type="NCBIfam" id="TIGR01787">
    <property type="entry name" value="squalene_cyclas"/>
    <property type="match status" value="1"/>
</dbReference>
<dbReference type="Pfam" id="PF13249">
    <property type="entry name" value="SQHop_cyclase_N"/>
    <property type="match status" value="1"/>
</dbReference>
<keyword evidence="4" id="KW-0413">Isomerase</keyword>
<evidence type="ECO:0000313" key="9">
    <source>
        <dbReference type="Proteomes" id="UP000269097"/>
    </source>
</evidence>
<protein>
    <submittedName>
        <fullName evidence="8">Squalene--hopene cyclase</fullName>
    </submittedName>
</protein>
<comment type="similarity">
    <text evidence="2">Belongs to the terpene cyclase/mutase family.</text>
</comment>
<keyword evidence="5" id="KW-0472">Membrane</keyword>
<keyword evidence="5" id="KW-1133">Transmembrane helix</keyword>
<dbReference type="UniPathway" id="UPA00337"/>
<evidence type="ECO:0000256" key="1">
    <source>
        <dbReference type="ARBA" id="ARBA00004999"/>
    </source>
</evidence>
<dbReference type="EMBL" id="CP033433">
    <property type="protein sequence ID" value="AYQ73325.1"/>
    <property type="molecule type" value="Genomic_DNA"/>
</dbReference>
<dbReference type="SUPFAM" id="SSF48239">
    <property type="entry name" value="Terpenoid cyclases/Protein prenyltransferases"/>
    <property type="match status" value="2"/>
</dbReference>
<evidence type="ECO:0000256" key="4">
    <source>
        <dbReference type="ARBA" id="ARBA00023235"/>
    </source>
</evidence>
<dbReference type="AlphaFoldDB" id="A0A3G3JYK7"/>
<dbReference type="PANTHER" id="PTHR11764:SF20">
    <property type="entry name" value="LANOSTEROL SYNTHASE"/>
    <property type="match status" value="1"/>
</dbReference>
<dbReference type="KEGG" id="coh:EAV92_12540"/>
<dbReference type="InterPro" id="IPR032696">
    <property type="entry name" value="SQ_cyclase_C"/>
</dbReference>